<keyword evidence="2" id="KW-0175">Coiled coil</keyword>
<reference evidence="3" key="1">
    <citation type="journal article" date="2024" name="Syst. Appl. Microbiol.">
        <title>First single-strain enrichments of Electrothrix cable bacteria, description of E. aestuarii sp. nov. and E. rattekaaiensis sp. nov., and proposal of a cable bacteria taxonomy following the rules of the SeqCode.</title>
        <authorList>
            <person name="Plum-Jensen L.E."/>
            <person name="Schramm A."/>
            <person name="Marshall I.P.G."/>
        </authorList>
    </citation>
    <scope>NUCLEOTIDE SEQUENCE</scope>
    <source>
        <strain evidence="3">Rat1</strain>
    </source>
</reference>
<feature type="coiled-coil region" evidence="2">
    <location>
        <begin position="116"/>
        <end position="207"/>
    </location>
</feature>
<comment type="similarity">
    <text evidence="1">Belongs to the PspA/Vipp/IM30 family.</text>
</comment>
<evidence type="ECO:0000256" key="2">
    <source>
        <dbReference type="SAM" id="Coils"/>
    </source>
</evidence>
<protein>
    <submittedName>
        <fullName evidence="3">PspA/IM30 family protein</fullName>
    </submittedName>
</protein>
<accession>A0AAU8LSL5</accession>
<dbReference type="PANTHER" id="PTHR31088">
    <property type="entry name" value="MEMBRANE-ASSOCIATED PROTEIN VIPP1, CHLOROPLASTIC"/>
    <property type="match status" value="1"/>
</dbReference>
<reference evidence="3" key="2">
    <citation type="submission" date="2024-06" db="EMBL/GenBank/DDBJ databases">
        <authorList>
            <person name="Plum-Jensen L.E."/>
            <person name="Schramm A."/>
            <person name="Marshall I.P.G."/>
        </authorList>
    </citation>
    <scope>NUCLEOTIDE SEQUENCE</scope>
    <source>
        <strain evidence="3">Rat1</strain>
    </source>
</reference>
<organism evidence="3">
    <name type="scientific">Candidatus Electrothrix aestuarii</name>
    <dbReference type="NCBI Taxonomy" id="3062594"/>
    <lineage>
        <taxon>Bacteria</taxon>
        <taxon>Pseudomonadati</taxon>
        <taxon>Thermodesulfobacteriota</taxon>
        <taxon>Desulfobulbia</taxon>
        <taxon>Desulfobulbales</taxon>
        <taxon>Desulfobulbaceae</taxon>
        <taxon>Candidatus Electrothrix</taxon>
    </lineage>
</organism>
<sequence length="226" mass="25995">MSSIFKRVSDIINANLNDLIDRLEDPERVIKQIIREMEDNIRQAKEGVVNAIASEKQLFHELEKHRNSSQEWLSKAETALQADKEDLARSALARKKEIDQIITSLEPAWASAKATSDRLKAQLLQLENKLEETKRKRTTLLARQRATEARQQMDSTMNTFHAGLDAQARFDRMEDKVEEMEARAEAMDELHNDMSALENEFLQLETDNDVETELNALKMKMQKNAG</sequence>
<dbReference type="AlphaFoldDB" id="A0AAU8LSL5"/>
<gene>
    <name evidence="3" type="ORF">Q3M24_17790</name>
</gene>
<dbReference type="KEGG" id="eaj:Q3M24_17790"/>
<dbReference type="Pfam" id="PF04012">
    <property type="entry name" value="PspA_IM30"/>
    <property type="match status" value="1"/>
</dbReference>
<dbReference type="PANTHER" id="PTHR31088:SF6">
    <property type="entry name" value="PHAGE SHOCK PROTEIN A"/>
    <property type="match status" value="1"/>
</dbReference>
<dbReference type="EMBL" id="CP159373">
    <property type="protein sequence ID" value="XCN72143.1"/>
    <property type="molecule type" value="Genomic_DNA"/>
</dbReference>
<proteinExistence type="inferred from homology"/>
<evidence type="ECO:0000313" key="3">
    <source>
        <dbReference type="EMBL" id="XCN72143.1"/>
    </source>
</evidence>
<name>A0AAU8LSL5_9BACT</name>
<evidence type="ECO:0000256" key="1">
    <source>
        <dbReference type="ARBA" id="ARBA00043985"/>
    </source>
</evidence>
<dbReference type="InterPro" id="IPR007157">
    <property type="entry name" value="PspA_VIPP1"/>
</dbReference>